<evidence type="ECO:0000313" key="2">
    <source>
        <dbReference type="EMBL" id="MEJ8574263.1"/>
    </source>
</evidence>
<dbReference type="PRINTS" id="PR00111">
    <property type="entry name" value="ABHYDROLASE"/>
</dbReference>
<organism evidence="2 3">
    <name type="scientific">Microbaculum marinum</name>
    <dbReference type="NCBI Taxonomy" id="1764581"/>
    <lineage>
        <taxon>Bacteria</taxon>
        <taxon>Pseudomonadati</taxon>
        <taxon>Pseudomonadota</taxon>
        <taxon>Alphaproteobacteria</taxon>
        <taxon>Hyphomicrobiales</taxon>
        <taxon>Tepidamorphaceae</taxon>
        <taxon>Microbaculum</taxon>
    </lineage>
</organism>
<dbReference type="InterPro" id="IPR050266">
    <property type="entry name" value="AB_hydrolase_sf"/>
</dbReference>
<name>A0AAW9S267_9HYPH</name>
<dbReference type="AlphaFoldDB" id="A0AAW9S267"/>
<dbReference type="EMBL" id="JAZHOF010000011">
    <property type="protein sequence ID" value="MEJ8574263.1"/>
    <property type="molecule type" value="Genomic_DNA"/>
</dbReference>
<dbReference type="InterPro" id="IPR000073">
    <property type="entry name" value="AB_hydrolase_1"/>
</dbReference>
<reference evidence="2 3" key="1">
    <citation type="submission" date="2024-02" db="EMBL/GenBank/DDBJ databases">
        <title>Genome analysis and characterization of Microbaculum marinisediminis sp. nov., isolated from marine sediment.</title>
        <authorList>
            <person name="Du Z.-J."/>
            <person name="Ye Y.-Q."/>
            <person name="Zhang Z.-R."/>
            <person name="Yuan S.-M."/>
            <person name="Zhang X.-Y."/>
        </authorList>
    </citation>
    <scope>NUCLEOTIDE SEQUENCE [LARGE SCALE GENOMIC DNA]</scope>
    <source>
        <strain evidence="2 3">SDUM1044001</strain>
    </source>
</reference>
<dbReference type="SUPFAM" id="SSF53474">
    <property type="entry name" value="alpha/beta-Hydrolases"/>
    <property type="match status" value="1"/>
</dbReference>
<dbReference type="RefSeq" id="WP_340331966.1">
    <property type="nucleotide sequence ID" value="NZ_JAZHOF010000011.1"/>
</dbReference>
<protein>
    <submittedName>
        <fullName evidence="2">Alpha/beta fold hydrolase</fullName>
    </submittedName>
</protein>
<evidence type="ECO:0000313" key="3">
    <source>
        <dbReference type="Proteomes" id="UP001378188"/>
    </source>
</evidence>
<proteinExistence type="predicted"/>
<dbReference type="Gene3D" id="3.40.50.1820">
    <property type="entry name" value="alpha/beta hydrolase"/>
    <property type="match status" value="1"/>
</dbReference>
<sequence>MEIAGRPVVHLDTGGDGPVLVLCHALALDHRMWAETARILAPRFRVIAPDLMGHGQDEVTVPKDIGELADDVGMLLDARNVDRFHLAGISMGGAVAQHLAIRAEDRVAGLALMATMPRGGPVFEDRAVAAETDGIAAQVAGTLARWFTAAEIAADLPGVRYARTQLRCTPVARWASAWRALARHDATEGLRSLRCSVTCIGVSEDTSCPPAVIEALQASIPGAGLRMLQGASHLFPLTRAQETAGLLADAFAQS</sequence>
<dbReference type="PANTHER" id="PTHR43798">
    <property type="entry name" value="MONOACYLGLYCEROL LIPASE"/>
    <property type="match status" value="1"/>
</dbReference>
<keyword evidence="3" id="KW-1185">Reference proteome</keyword>
<dbReference type="Pfam" id="PF00561">
    <property type="entry name" value="Abhydrolase_1"/>
    <property type="match status" value="1"/>
</dbReference>
<accession>A0AAW9S267</accession>
<evidence type="ECO:0000259" key="1">
    <source>
        <dbReference type="Pfam" id="PF00561"/>
    </source>
</evidence>
<dbReference type="InterPro" id="IPR029058">
    <property type="entry name" value="AB_hydrolase_fold"/>
</dbReference>
<comment type="caution">
    <text evidence="2">The sequence shown here is derived from an EMBL/GenBank/DDBJ whole genome shotgun (WGS) entry which is preliminary data.</text>
</comment>
<dbReference type="Proteomes" id="UP001378188">
    <property type="component" value="Unassembled WGS sequence"/>
</dbReference>
<dbReference type="GO" id="GO:0016787">
    <property type="term" value="F:hydrolase activity"/>
    <property type="evidence" value="ECO:0007669"/>
    <property type="project" value="UniProtKB-KW"/>
</dbReference>
<dbReference type="GO" id="GO:0016020">
    <property type="term" value="C:membrane"/>
    <property type="evidence" value="ECO:0007669"/>
    <property type="project" value="TreeGrafter"/>
</dbReference>
<gene>
    <name evidence="2" type="ORF">V3328_22455</name>
</gene>
<dbReference type="PANTHER" id="PTHR43798:SF33">
    <property type="entry name" value="HYDROLASE, PUTATIVE (AFU_ORTHOLOGUE AFUA_2G14860)-RELATED"/>
    <property type="match status" value="1"/>
</dbReference>
<keyword evidence="2" id="KW-0378">Hydrolase</keyword>
<feature type="domain" description="AB hydrolase-1" evidence="1">
    <location>
        <begin position="18"/>
        <end position="118"/>
    </location>
</feature>